<reference evidence="1" key="2">
    <citation type="submission" date="2005-04" db="EMBL/GenBank/DDBJ databases">
        <authorList>
            <person name="Buell C.R."/>
            <person name="Wing R.A."/>
            <person name="McCombie W.A."/>
            <person name="Ouyang S."/>
        </authorList>
    </citation>
    <scope>NUCLEOTIDE SEQUENCE</scope>
</reference>
<organism evidence="1">
    <name type="scientific">Oryza sativa subsp. japonica</name>
    <name type="common">Rice</name>
    <dbReference type="NCBI Taxonomy" id="39947"/>
    <lineage>
        <taxon>Eukaryota</taxon>
        <taxon>Viridiplantae</taxon>
        <taxon>Streptophyta</taxon>
        <taxon>Embryophyta</taxon>
        <taxon>Tracheophyta</taxon>
        <taxon>Spermatophyta</taxon>
        <taxon>Magnoliopsida</taxon>
        <taxon>Liliopsida</taxon>
        <taxon>Poales</taxon>
        <taxon>Poaceae</taxon>
        <taxon>BOP clade</taxon>
        <taxon>Oryzoideae</taxon>
        <taxon>Oryzeae</taxon>
        <taxon>Oryzinae</taxon>
        <taxon>Oryza</taxon>
        <taxon>Oryza sativa</taxon>
    </lineage>
</organism>
<sequence>MGTCCLGCLPVKGLSKDVQGTIHLIPRVDRFIGSFTTSCFAKMKFFAQGPICKKVNDNRIDEEGGIEAWSSLYPVTVVRKKLGKLSSDERKEVVDTSLLVTKGDMKDLLENLMKMGMIGPRNVVGVSEMKLELMPNELRRVVKSLLIRRVKHGGRGIQQIPLWMIEAIQNVVVVWKTLSNMYSGEGNVMMMVEA</sequence>
<protein>
    <submittedName>
        <fullName evidence="1">Uncharacterized protein</fullName>
    </submittedName>
</protein>
<reference evidence="1" key="1">
    <citation type="journal article" date="2005" name="BMC Biol.">
        <title>The sequence of rice chromosomes 11 and 12, rich in disease resistance genes and recent gene duplications.</title>
        <authorList>
            <consortium name="The rice chromosomes 11 and 12 sequencing consortia"/>
        </authorList>
    </citation>
    <scope>NUCLEOTIDE SEQUENCE [LARGE SCALE GENOMIC DNA]</scope>
</reference>
<proteinExistence type="predicted"/>
<reference evidence="1" key="3">
    <citation type="submission" date="2006-01" db="EMBL/GenBank/DDBJ databases">
        <authorList>
            <person name="Buell R."/>
        </authorList>
    </citation>
    <scope>NUCLEOTIDE SEQUENCE</scope>
</reference>
<evidence type="ECO:0000313" key="1">
    <source>
        <dbReference type="EMBL" id="ABG22577.1"/>
    </source>
</evidence>
<dbReference type="AlphaFoldDB" id="H2KW35"/>
<accession>H2KW35</accession>
<gene>
    <name evidence="1" type="ordered locus">LOC_Os11g45899</name>
</gene>
<dbReference type="EMBL" id="DP000010">
    <property type="protein sequence ID" value="ABG22577.1"/>
    <property type="molecule type" value="Genomic_DNA"/>
</dbReference>
<name>H2KW35_ORYSJ</name>